<keyword evidence="2" id="KW-1003">Cell membrane</keyword>
<dbReference type="InterPro" id="IPR001123">
    <property type="entry name" value="LeuE-type"/>
</dbReference>
<evidence type="ECO:0000256" key="1">
    <source>
        <dbReference type="ARBA" id="ARBA00004651"/>
    </source>
</evidence>
<comment type="subcellular location">
    <subcellularLocation>
        <location evidence="1">Cell membrane</location>
        <topology evidence="1">Multi-pass membrane protein</topology>
    </subcellularLocation>
</comment>
<feature type="transmembrane region" description="Helical" evidence="6">
    <location>
        <begin position="71"/>
        <end position="90"/>
    </location>
</feature>
<dbReference type="eggNOG" id="COG1280">
    <property type="taxonomic scope" value="Bacteria"/>
</dbReference>
<keyword evidence="8" id="KW-1185">Reference proteome</keyword>
<feature type="transmembrane region" description="Helical" evidence="6">
    <location>
        <begin position="37"/>
        <end position="59"/>
    </location>
</feature>
<evidence type="ECO:0000256" key="5">
    <source>
        <dbReference type="ARBA" id="ARBA00023136"/>
    </source>
</evidence>
<dbReference type="OrthoDB" id="5340182at2"/>
<gene>
    <name evidence="7" type="ORF">HFN_1193</name>
</gene>
<dbReference type="GO" id="GO:0015171">
    <property type="term" value="F:amino acid transmembrane transporter activity"/>
    <property type="evidence" value="ECO:0007669"/>
    <property type="project" value="TreeGrafter"/>
</dbReference>
<name>T1DWV4_9HELI</name>
<sequence length="247" mass="27455">MGFVDIFLIGFIAALTPGPDILLVLQSTLCFGAKAGLRVLFGIATGWVLFLGIVYFGLAHFLSHPIAQTHPIAQICIGMFGAIYLTYTAYRILIAPQTHITLSDLSTNPKFAESNTESNAKSHIAKPKSLESKIVKSKKAILSTPYGYFKGLFVNLSNPKAIVFFGIVIAPYMDTHLTSSIIVLFISLWSAFLSVIIVAVFCRDKLMQKDFVWQRILVWIHRICAVLFIGFGLLLLWHSIQNLKTLF</sequence>
<keyword evidence="5 6" id="KW-0472">Membrane</keyword>
<evidence type="ECO:0000256" key="4">
    <source>
        <dbReference type="ARBA" id="ARBA00022989"/>
    </source>
</evidence>
<dbReference type="PANTHER" id="PTHR30086:SF20">
    <property type="entry name" value="ARGININE EXPORTER PROTEIN ARGO-RELATED"/>
    <property type="match status" value="1"/>
</dbReference>
<dbReference type="RefSeq" id="WP_023949635.1">
    <property type="nucleotide sequence ID" value="NZ_BASD01000029.1"/>
</dbReference>
<evidence type="ECO:0000256" key="3">
    <source>
        <dbReference type="ARBA" id="ARBA00022692"/>
    </source>
</evidence>
<evidence type="ECO:0000313" key="8">
    <source>
        <dbReference type="Proteomes" id="UP000018143"/>
    </source>
</evidence>
<dbReference type="PANTHER" id="PTHR30086">
    <property type="entry name" value="ARGININE EXPORTER PROTEIN ARGO"/>
    <property type="match status" value="1"/>
</dbReference>
<evidence type="ECO:0008006" key="9">
    <source>
        <dbReference type="Google" id="ProtNLM"/>
    </source>
</evidence>
<evidence type="ECO:0000256" key="2">
    <source>
        <dbReference type="ARBA" id="ARBA00022475"/>
    </source>
</evidence>
<protein>
    <recommendedName>
        <fullName evidence="9">Threonine efflux protein</fullName>
    </recommendedName>
</protein>
<comment type="caution">
    <text evidence="7">The sequence shown here is derived from an EMBL/GenBank/DDBJ whole genome shotgun (WGS) entry which is preliminary data.</text>
</comment>
<proteinExistence type="predicted"/>
<feature type="transmembrane region" description="Helical" evidence="6">
    <location>
        <begin position="152"/>
        <end position="173"/>
    </location>
</feature>
<evidence type="ECO:0000256" key="6">
    <source>
        <dbReference type="SAM" id="Phobius"/>
    </source>
</evidence>
<feature type="transmembrane region" description="Helical" evidence="6">
    <location>
        <begin position="223"/>
        <end position="240"/>
    </location>
</feature>
<dbReference type="AlphaFoldDB" id="T1DWV4"/>
<keyword evidence="3 6" id="KW-0812">Transmembrane</keyword>
<reference evidence="7 8" key="1">
    <citation type="journal article" date="2013" name="Genome Announc.">
        <title>Draft Genome Sequence of Helicobacter fennelliae Strain MRY12-0050, Isolated from a Bacteremia Patient.</title>
        <authorList>
            <person name="Rimbara E."/>
            <person name="Matsui M."/>
            <person name="Mori S."/>
            <person name="Suzuki S."/>
            <person name="Suzuki M."/>
            <person name="Kim H."/>
            <person name="Sekizuka T."/>
            <person name="Kuroda M."/>
            <person name="Shibayama K."/>
        </authorList>
    </citation>
    <scope>NUCLEOTIDE SEQUENCE [LARGE SCALE GENOMIC DNA]</scope>
    <source>
        <strain evidence="7 8">MRY12-0050</strain>
    </source>
</reference>
<dbReference type="Pfam" id="PF01810">
    <property type="entry name" value="LysE"/>
    <property type="match status" value="1"/>
</dbReference>
<dbReference type="STRING" id="1325130.HFN_1193"/>
<feature type="transmembrane region" description="Helical" evidence="6">
    <location>
        <begin position="179"/>
        <end position="202"/>
    </location>
</feature>
<organism evidence="7 8">
    <name type="scientific">Helicobacter fennelliae MRY12-0050</name>
    <dbReference type="NCBI Taxonomy" id="1325130"/>
    <lineage>
        <taxon>Bacteria</taxon>
        <taxon>Pseudomonadati</taxon>
        <taxon>Campylobacterota</taxon>
        <taxon>Epsilonproteobacteria</taxon>
        <taxon>Campylobacterales</taxon>
        <taxon>Helicobacteraceae</taxon>
        <taxon>Helicobacter</taxon>
    </lineage>
</organism>
<evidence type="ECO:0000313" key="7">
    <source>
        <dbReference type="EMBL" id="GAD19953.1"/>
    </source>
</evidence>
<dbReference type="EMBL" id="BASD01000029">
    <property type="protein sequence ID" value="GAD19953.1"/>
    <property type="molecule type" value="Genomic_DNA"/>
</dbReference>
<feature type="transmembrane region" description="Helical" evidence="6">
    <location>
        <begin position="6"/>
        <end position="25"/>
    </location>
</feature>
<accession>T1DWV4</accession>
<keyword evidence="4 6" id="KW-1133">Transmembrane helix</keyword>
<dbReference type="GO" id="GO:0005886">
    <property type="term" value="C:plasma membrane"/>
    <property type="evidence" value="ECO:0007669"/>
    <property type="project" value="UniProtKB-SubCell"/>
</dbReference>
<dbReference type="Proteomes" id="UP000018143">
    <property type="component" value="Unassembled WGS sequence"/>
</dbReference>